<evidence type="ECO:0000313" key="1">
    <source>
        <dbReference type="EMBL" id="KKM88228.1"/>
    </source>
</evidence>
<feature type="non-terminal residue" evidence="1">
    <location>
        <position position="1"/>
    </location>
</feature>
<comment type="caution">
    <text evidence="1">The sequence shown here is derived from an EMBL/GenBank/DDBJ whole genome shotgun (WGS) entry which is preliminary data.</text>
</comment>
<gene>
    <name evidence="1" type="ORF">LCGC14_1260830</name>
</gene>
<organism evidence="1">
    <name type="scientific">marine sediment metagenome</name>
    <dbReference type="NCBI Taxonomy" id="412755"/>
    <lineage>
        <taxon>unclassified sequences</taxon>
        <taxon>metagenomes</taxon>
        <taxon>ecological metagenomes</taxon>
    </lineage>
</organism>
<protein>
    <submittedName>
        <fullName evidence="1">Uncharacterized protein</fullName>
    </submittedName>
</protein>
<name>A0A0F9L366_9ZZZZ</name>
<dbReference type="EMBL" id="LAZR01006989">
    <property type="protein sequence ID" value="KKM88228.1"/>
    <property type="molecule type" value="Genomic_DNA"/>
</dbReference>
<accession>A0A0F9L366</accession>
<reference evidence="1" key="1">
    <citation type="journal article" date="2015" name="Nature">
        <title>Complex archaea that bridge the gap between prokaryotes and eukaryotes.</title>
        <authorList>
            <person name="Spang A."/>
            <person name="Saw J.H."/>
            <person name="Jorgensen S.L."/>
            <person name="Zaremba-Niedzwiedzka K."/>
            <person name="Martijn J."/>
            <person name="Lind A.E."/>
            <person name="van Eijk R."/>
            <person name="Schleper C."/>
            <person name="Guy L."/>
            <person name="Ettema T.J."/>
        </authorList>
    </citation>
    <scope>NUCLEOTIDE SEQUENCE</scope>
</reference>
<dbReference type="AlphaFoldDB" id="A0A0F9L366"/>
<proteinExistence type="predicted"/>
<sequence length="260" mass="31124">VLIYLTNFDMDQNNINDLIKNKNNIIIDCLSSSIKKMKFLIYNTITSTTSILSHGKQYILIRDAYKLDNELLNFIFKNSRNKDIYLININTNQERFIYKNHRNKYQYYKCKYDPTKNNFFIYLKKLIFQNENRENLLDEFNNLNMGTILNFIGYNLSMSNLNKISLYDNYRIINRLYKYKYKIKRKHIMNIITKVLKIPSFGVAINFPPQIKKNKDKKVKDKKESSKDLQLLASKKMVNYFKNKENNFNNKTVKVEGGLF</sequence>